<dbReference type="GO" id="GO:0004601">
    <property type="term" value="F:peroxidase activity"/>
    <property type="evidence" value="ECO:0007669"/>
    <property type="project" value="UniProtKB-KW"/>
</dbReference>
<keyword evidence="2" id="KW-0560">Oxidoreductase</keyword>
<proteinExistence type="predicted"/>
<dbReference type="InterPro" id="IPR052924">
    <property type="entry name" value="OsmC/Ohr_hydroprdx_reductase"/>
</dbReference>
<organism evidence="2 3">
    <name type="scientific">Natribaculum luteum</name>
    <dbReference type="NCBI Taxonomy" id="1586232"/>
    <lineage>
        <taxon>Archaea</taxon>
        <taxon>Methanobacteriati</taxon>
        <taxon>Methanobacteriota</taxon>
        <taxon>Stenosarchaea group</taxon>
        <taxon>Halobacteria</taxon>
        <taxon>Halobacteriales</taxon>
        <taxon>Natrialbaceae</taxon>
        <taxon>Natribaculum</taxon>
    </lineage>
</organism>
<keyword evidence="2" id="KW-0575">Peroxidase</keyword>
<dbReference type="SUPFAM" id="SSF82784">
    <property type="entry name" value="OsmC-like"/>
    <property type="match status" value="1"/>
</dbReference>
<sequence length="169" mass="18269">MSDRDLQADQQPLKEQYEDDPEEARITLTATGEQEADVRSCHVDIGRAVYEAELHEGAAGPGTAACSGDLLLGALAACAQLTTQAVADAFGVDADIDTEVRGDLDLRGTLGVDDDVPVGFQDIELETTVEGDVDEETADALERYAERYCVVYQTLTNPPEIETNWQFEG</sequence>
<dbReference type="Pfam" id="PF02566">
    <property type="entry name" value="OsmC"/>
    <property type="match status" value="1"/>
</dbReference>
<evidence type="ECO:0000256" key="1">
    <source>
        <dbReference type="SAM" id="MobiDB-lite"/>
    </source>
</evidence>
<dbReference type="InterPro" id="IPR036102">
    <property type="entry name" value="OsmC/Ohrsf"/>
</dbReference>
<feature type="region of interest" description="Disordered" evidence="1">
    <location>
        <begin position="1"/>
        <end position="24"/>
    </location>
</feature>
<dbReference type="InterPro" id="IPR003718">
    <property type="entry name" value="OsmC/Ohr_fam"/>
</dbReference>
<dbReference type="PANTHER" id="PTHR35368">
    <property type="entry name" value="HYDROPEROXIDE REDUCTASE"/>
    <property type="match status" value="1"/>
</dbReference>
<dbReference type="EMBL" id="JBHSDJ010000002">
    <property type="protein sequence ID" value="MFC4245511.1"/>
    <property type="molecule type" value="Genomic_DNA"/>
</dbReference>
<comment type="caution">
    <text evidence="2">The sequence shown here is derived from an EMBL/GenBank/DDBJ whole genome shotgun (WGS) entry which is preliminary data.</text>
</comment>
<dbReference type="Proteomes" id="UP001595821">
    <property type="component" value="Unassembled WGS sequence"/>
</dbReference>
<dbReference type="Gene3D" id="3.30.300.20">
    <property type="match status" value="1"/>
</dbReference>
<dbReference type="GeneID" id="71852323"/>
<evidence type="ECO:0000313" key="2">
    <source>
        <dbReference type="EMBL" id="MFC4245511.1"/>
    </source>
</evidence>
<accession>A0ABD5NU31</accession>
<gene>
    <name evidence="2" type="ORF">ACFOZ7_00585</name>
</gene>
<name>A0ABD5NU31_9EURY</name>
<dbReference type="RefSeq" id="WP_246971341.1">
    <property type="nucleotide sequence ID" value="NZ_CP095397.1"/>
</dbReference>
<dbReference type="PANTHER" id="PTHR35368:SF1">
    <property type="entry name" value="HYDROPEROXIDE REDUCTASE"/>
    <property type="match status" value="1"/>
</dbReference>
<evidence type="ECO:0000313" key="3">
    <source>
        <dbReference type="Proteomes" id="UP001595821"/>
    </source>
</evidence>
<dbReference type="InterPro" id="IPR015946">
    <property type="entry name" value="KH_dom-like_a/b"/>
</dbReference>
<dbReference type="AlphaFoldDB" id="A0ABD5NU31"/>
<protein>
    <submittedName>
        <fullName evidence="2">OsmC family protein</fullName>
        <ecNumber evidence="2">1.11.1.-</ecNumber>
    </submittedName>
</protein>
<dbReference type="EC" id="1.11.1.-" evidence="2"/>
<reference evidence="2 3" key="1">
    <citation type="journal article" date="2014" name="Int. J. Syst. Evol. Microbiol.">
        <title>Complete genome sequence of Corynebacterium casei LMG S-19264T (=DSM 44701T), isolated from a smear-ripened cheese.</title>
        <authorList>
            <consortium name="US DOE Joint Genome Institute (JGI-PGF)"/>
            <person name="Walter F."/>
            <person name="Albersmeier A."/>
            <person name="Kalinowski J."/>
            <person name="Ruckert C."/>
        </authorList>
    </citation>
    <scope>NUCLEOTIDE SEQUENCE [LARGE SCALE GENOMIC DNA]</scope>
    <source>
        <strain evidence="2 3">IBRC-M 10912</strain>
    </source>
</reference>